<evidence type="ECO:0000256" key="4">
    <source>
        <dbReference type="ARBA" id="ARBA00022525"/>
    </source>
</evidence>
<evidence type="ECO:0000256" key="11">
    <source>
        <dbReference type="ARBA" id="ARBA00022852"/>
    </source>
</evidence>
<comment type="similarity">
    <text evidence="3">Belongs to the complement C6/C7/C8/C9 family.</text>
</comment>
<keyword evidence="13" id="KW-0180">Complement pathway</keyword>
<dbReference type="PANTHER" id="PTHR45742">
    <property type="entry name" value="COMPLEMENT COMPONENT C6"/>
    <property type="match status" value="1"/>
</dbReference>
<evidence type="ECO:0000313" key="28">
    <source>
        <dbReference type="Proteomes" id="UP000190648"/>
    </source>
</evidence>
<feature type="domain" description="Sushi" evidence="25">
    <location>
        <begin position="556"/>
        <end position="615"/>
    </location>
</feature>
<evidence type="ECO:0000256" key="20">
    <source>
        <dbReference type="ARBA" id="ARBA00093281"/>
    </source>
</evidence>
<feature type="domain" description="Sushi" evidence="25">
    <location>
        <begin position="616"/>
        <end position="677"/>
    </location>
</feature>
<feature type="signal peptide" evidence="24">
    <location>
        <begin position="1"/>
        <end position="28"/>
    </location>
</feature>
<dbReference type="CDD" id="cd00112">
    <property type="entry name" value="LDLa"/>
    <property type="match status" value="1"/>
</dbReference>
<dbReference type="GO" id="GO:0044218">
    <property type="term" value="C:other organism cell membrane"/>
    <property type="evidence" value="ECO:0007669"/>
    <property type="project" value="UniProtKB-KW"/>
</dbReference>
<dbReference type="PROSITE" id="PS50092">
    <property type="entry name" value="TSP1"/>
    <property type="match status" value="2"/>
</dbReference>
<dbReference type="OrthoDB" id="504708at2759"/>
<comment type="caution">
    <text evidence="23">Lacks conserved residue(s) required for the propagation of feature annotation.</text>
</comment>
<dbReference type="SUPFAM" id="SSF57424">
    <property type="entry name" value="LDL receptor-like module"/>
    <property type="match status" value="1"/>
</dbReference>
<dbReference type="InterPro" id="IPR000436">
    <property type="entry name" value="Sushi_SCR_CCP_dom"/>
</dbReference>
<dbReference type="FunFam" id="4.10.400.10:FF:000099">
    <property type="entry name" value="Complement component C7"/>
    <property type="match status" value="1"/>
</dbReference>
<dbReference type="AlphaFoldDB" id="A0A1V4KDP5"/>
<evidence type="ECO:0000256" key="13">
    <source>
        <dbReference type="ARBA" id="ARBA00022875"/>
    </source>
</evidence>
<dbReference type="SMART" id="SM00457">
    <property type="entry name" value="MACPF"/>
    <property type="match status" value="1"/>
</dbReference>
<keyword evidence="5" id="KW-0245">EGF-like domain</keyword>
<evidence type="ECO:0000259" key="26">
    <source>
        <dbReference type="PROSITE" id="PS51412"/>
    </source>
</evidence>
<dbReference type="InterPro" id="IPR002172">
    <property type="entry name" value="LDrepeatLR_classA_rpt"/>
</dbReference>
<dbReference type="InterPro" id="IPR023415">
    <property type="entry name" value="LDLR_class-A_CS"/>
</dbReference>
<evidence type="ECO:0000256" key="8">
    <source>
        <dbReference type="ARBA" id="ARBA00022659"/>
    </source>
</evidence>
<evidence type="ECO:0000256" key="10">
    <source>
        <dbReference type="ARBA" id="ARBA00022737"/>
    </source>
</evidence>
<reference evidence="27 28" key="1">
    <citation type="submission" date="2016-02" db="EMBL/GenBank/DDBJ databases">
        <title>Band-tailed pigeon sequencing and assembly.</title>
        <authorList>
            <person name="Soares A.E."/>
            <person name="Novak B.J."/>
            <person name="Rice E.S."/>
            <person name="O'Connell B."/>
            <person name="Chang D."/>
            <person name="Weber S."/>
            <person name="Shapiro B."/>
        </authorList>
    </citation>
    <scope>NUCLEOTIDE SEQUENCE [LARGE SCALE GENOMIC DNA]</scope>
    <source>
        <strain evidence="27">BTP2013</strain>
        <tissue evidence="27">Blood</tissue>
    </source>
</reference>
<comment type="subcellular location">
    <subcellularLocation>
        <location evidence="2">Secreted</location>
    </subcellularLocation>
    <subcellularLocation>
        <location evidence="1">Target cell membrane</location>
    </subcellularLocation>
</comment>
<dbReference type="Gene3D" id="4.10.400.10">
    <property type="entry name" value="Low-density Lipoprotein Receptor"/>
    <property type="match status" value="1"/>
</dbReference>
<dbReference type="EMBL" id="LSYS01003582">
    <property type="protein sequence ID" value="OPJ82515.1"/>
    <property type="molecule type" value="Genomic_DNA"/>
</dbReference>
<dbReference type="Gene3D" id="2.20.100.10">
    <property type="entry name" value="Thrombospondin type-1 (TSP1) repeat"/>
    <property type="match status" value="2"/>
</dbReference>
<organism evidence="27 28">
    <name type="scientific">Patagioenas fasciata monilis</name>
    <dbReference type="NCBI Taxonomy" id="372326"/>
    <lineage>
        <taxon>Eukaryota</taxon>
        <taxon>Metazoa</taxon>
        <taxon>Chordata</taxon>
        <taxon>Craniata</taxon>
        <taxon>Vertebrata</taxon>
        <taxon>Euteleostomi</taxon>
        <taxon>Archelosauria</taxon>
        <taxon>Archosauria</taxon>
        <taxon>Dinosauria</taxon>
        <taxon>Saurischia</taxon>
        <taxon>Theropoda</taxon>
        <taxon>Coelurosauria</taxon>
        <taxon>Aves</taxon>
        <taxon>Neognathae</taxon>
        <taxon>Neoaves</taxon>
        <taxon>Columbimorphae</taxon>
        <taxon>Columbiformes</taxon>
        <taxon>Columbidae</taxon>
        <taxon>Patagioenas</taxon>
    </lineage>
</organism>
<dbReference type="InterPro" id="IPR020863">
    <property type="entry name" value="MACPF_CS"/>
</dbReference>
<dbReference type="InterPro" id="IPR035976">
    <property type="entry name" value="Sushi/SCR/CCP_sf"/>
</dbReference>
<keyword evidence="15" id="KW-0472">Membrane</keyword>
<accession>A0A1V4KDP5</accession>
<dbReference type="PROSITE" id="PS51412">
    <property type="entry name" value="MACPF_2"/>
    <property type="match status" value="1"/>
</dbReference>
<dbReference type="SUPFAM" id="SSF57535">
    <property type="entry name" value="Complement control module/SCR domain"/>
    <property type="match status" value="2"/>
</dbReference>
<feature type="domain" description="MACPF" evidence="26">
    <location>
        <begin position="122"/>
        <end position="443"/>
    </location>
</feature>
<dbReference type="InterPro" id="IPR048825">
    <property type="entry name" value="C7_KAZAL"/>
</dbReference>
<dbReference type="Pfam" id="PF00057">
    <property type="entry name" value="Ldl_recept_a"/>
    <property type="match status" value="1"/>
</dbReference>
<dbReference type="SMART" id="SM00209">
    <property type="entry name" value="TSP1"/>
    <property type="match status" value="2"/>
</dbReference>
<dbReference type="STRING" id="372326.A0A1V4KDP5"/>
<evidence type="ECO:0000256" key="19">
    <source>
        <dbReference type="ARBA" id="ARBA00073222"/>
    </source>
</evidence>
<dbReference type="GO" id="GO:0005576">
    <property type="term" value="C:extracellular region"/>
    <property type="evidence" value="ECO:0007669"/>
    <property type="project" value="UniProtKB-SubCell"/>
</dbReference>
<dbReference type="SMART" id="SM00192">
    <property type="entry name" value="LDLa"/>
    <property type="match status" value="1"/>
</dbReference>
<dbReference type="SMART" id="SM00057">
    <property type="entry name" value="FIMAC"/>
    <property type="match status" value="2"/>
</dbReference>
<dbReference type="PRINTS" id="PR01705">
    <property type="entry name" value="TSP1REPEAT"/>
</dbReference>
<keyword evidence="12" id="KW-0391">Immunity</keyword>
<dbReference type="InterPro" id="IPR020864">
    <property type="entry name" value="MACPF"/>
</dbReference>
<dbReference type="PROSITE" id="PS01209">
    <property type="entry name" value="LDLRA_1"/>
    <property type="match status" value="1"/>
</dbReference>
<dbReference type="SUPFAM" id="SSF82895">
    <property type="entry name" value="TSP-1 type 1 repeat"/>
    <property type="match status" value="2"/>
</dbReference>
<dbReference type="Gene3D" id="2.10.70.10">
    <property type="entry name" value="Complement Module, domain 1"/>
    <property type="match status" value="2"/>
</dbReference>
<dbReference type="PROSITE" id="PS50068">
    <property type="entry name" value="LDLRA_2"/>
    <property type="match status" value="1"/>
</dbReference>
<dbReference type="Pfam" id="PF18434">
    <property type="entry name" value="Kazal_3"/>
    <property type="match status" value="1"/>
</dbReference>
<evidence type="ECO:0000256" key="24">
    <source>
        <dbReference type="SAM" id="SignalP"/>
    </source>
</evidence>
<evidence type="ECO:0000256" key="17">
    <source>
        <dbReference type="ARBA" id="ARBA00023180"/>
    </source>
</evidence>
<keyword evidence="28" id="KW-1185">Reference proteome</keyword>
<proteinExistence type="inferred from homology"/>
<dbReference type="Gene3D" id="3.30.60.30">
    <property type="match status" value="2"/>
</dbReference>
<evidence type="ECO:0000256" key="22">
    <source>
        <dbReference type="PROSITE-ProRule" id="PRU00124"/>
    </source>
</evidence>
<dbReference type="InterPro" id="IPR036055">
    <property type="entry name" value="LDL_receptor-like_sf"/>
</dbReference>
<keyword evidence="7" id="KW-0399">Innate immunity</keyword>
<keyword evidence="11" id="KW-0204">Cytolysis</keyword>
<dbReference type="InterPro" id="IPR000884">
    <property type="entry name" value="TSP1_rpt"/>
</dbReference>
<evidence type="ECO:0000256" key="2">
    <source>
        <dbReference type="ARBA" id="ARBA00004613"/>
    </source>
</evidence>
<dbReference type="GO" id="GO:0006958">
    <property type="term" value="P:complement activation, classical pathway"/>
    <property type="evidence" value="ECO:0007669"/>
    <property type="project" value="UniProtKB-KW"/>
</dbReference>
<dbReference type="Proteomes" id="UP000190648">
    <property type="component" value="Unassembled WGS sequence"/>
</dbReference>
<keyword evidence="14" id="KW-0473">Membrane attack complex</keyword>
<dbReference type="GO" id="GO:0031640">
    <property type="term" value="P:killing of cells of another organism"/>
    <property type="evidence" value="ECO:0007669"/>
    <property type="project" value="UniProtKB-KW"/>
</dbReference>
<dbReference type="SMART" id="SM00032">
    <property type="entry name" value="CCP"/>
    <property type="match status" value="2"/>
</dbReference>
<keyword evidence="17" id="KW-0325">Glycoprotein</keyword>
<keyword evidence="16 23" id="KW-1015">Disulfide bond</keyword>
<comment type="caution">
    <text evidence="27">The sequence shown here is derived from an EMBL/GenBank/DDBJ whole genome shotgun (WGS) entry which is preliminary data.</text>
</comment>
<evidence type="ECO:0000256" key="5">
    <source>
        <dbReference type="ARBA" id="ARBA00022536"/>
    </source>
</evidence>
<dbReference type="PROSITE" id="PS50923">
    <property type="entry name" value="SUSHI"/>
    <property type="match status" value="2"/>
</dbReference>
<feature type="disulfide bond" evidence="23">
    <location>
        <begin position="586"/>
        <end position="613"/>
    </location>
</feature>
<dbReference type="GO" id="GO:0005579">
    <property type="term" value="C:membrane attack complex"/>
    <property type="evidence" value="ECO:0007669"/>
    <property type="project" value="UniProtKB-KW"/>
</dbReference>
<comment type="function">
    <text evidence="20">Component of the membrane attack complex (MAC), a multiprotein complex activated by the complement cascade, which inserts into a target cell membrane and forms a pore, leading to target cell membrane rupture and cell lysis. The MAC is initiated by proteolytic cleavage of C5 into complement C5b in response to the classical, alternative, lectin and GZMK complement pathways. The complement pathways consist in a cascade of proteins that leads to phagocytosis and breakdown of pathogens and signaling that strengthens the adaptive immune system. C7 serves as a membrane anchor. During MAC assembly, associates with C5b and C6 to form the C5b-7 complex, a key lipophilic precursor of the MAC complex, which associates with the outer leaflet and reduces the energy for membrane bending.</text>
</comment>
<evidence type="ECO:0000256" key="18">
    <source>
        <dbReference type="ARBA" id="ARBA00023298"/>
    </source>
</evidence>
<name>A0A1V4KDP5_PATFA</name>
<dbReference type="InterPro" id="IPR001862">
    <property type="entry name" value="MAC_perforin"/>
</dbReference>
<dbReference type="InterPro" id="IPR003884">
    <property type="entry name" value="FacI_MAC"/>
</dbReference>
<keyword evidence="18" id="KW-1053">Target membrane</keyword>
<evidence type="ECO:0000256" key="16">
    <source>
        <dbReference type="ARBA" id="ARBA00023157"/>
    </source>
</evidence>
<keyword evidence="9 24" id="KW-0732">Signal</keyword>
<dbReference type="PROSITE" id="PS00279">
    <property type="entry name" value="MACPF_1"/>
    <property type="match status" value="1"/>
</dbReference>
<keyword evidence="4" id="KW-0964">Secreted</keyword>
<evidence type="ECO:0000256" key="6">
    <source>
        <dbReference type="ARBA" id="ARBA00022537"/>
    </source>
</evidence>
<evidence type="ECO:0000256" key="12">
    <source>
        <dbReference type="ARBA" id="ARBA00022859"/>
    </source>
</evidence>
<dbReference type="Pfam" id="PF21330">
    <property type="entry name" value="Kazal_C7"/>
    <property type="match status" value="1"/>
</dbReference>
<keyword evidence="8 23" id="KW-0768">Sushi</keyword>
<dbReference type="PANTHER" id="PTHR45742:SF2">
    <property type="entry name" value="COMPLEMENT COMPONENT C7"/>
    <property type="match status" value="1"/>
</dbReference>
<keyword evidence="10" id="KW-0677">Repeat</keyword>
<evidence type="ECO:0000256" key="3">
    <source>
        <dbReference type="ARBA" id="ARBA00009214"/>
    </source>
</evidence>
<evidence type="ECO:0000256" key="15">
    <source>
        <dbReference type="ARBA" id="ARBA00023136"/>
    </source>
</evidence>
<sequence>MKVLGIFLLLEVSGFFPILSSTSRPVHCRWNSFGPWSECDGCTQKQIRRRTVAVYGQYGGNPCSGTAFETRPCTPTRGCPTEDGCGDRFRCFSGQCISRSLVCNGDQDCEEDGADEDRCEEKTTVCDTDKTPPNSELTGTGFDAITGETRGRVIHTKSFGGQCRRVFSGDGREYYRLSESVLAYTFQVKIQNDFSYEFFNSSWSYMKHTERHEKSNRGHHYSQNKILQYSQKSRQLMVVENSVEVAQFINNHPDFLTLAEPFWKELANLPTIYEYNIYRRLIEHFGTHFLHSGSLGGHYKVVFYMDTDKMKAEGLSVTDMYECTTSGWNAFIVKKKKIKCSKLDELLQTSSGSSGNKIKGDPYIEGGSPGAVAGLSYLELNNPAGNSQRYSFWARSVTDYPRVIKQKLTPLYELVKEVPCSSVKKHYLKQAIEEYMAENDPCKCQPCQNGGEAAVEGTQCVCYCKPYTFGAACELGTLVQDQPGVVDGHWSCWSSWSPCSGGRKSRTRTCNNPSPRGGGKACIGEQRESRTCEDEELQHLRLIEPHCFDLSISPTEFCSPPPLLENGFVQNAENSYPVGKSIVYACRHGYSLVGDPVAKCGSNLQWQIGDRYCKETACLLPLLEWSLQVEPWKPVYEIGERITLSCPHGMHLEGARSILCEPSLKWSPDMKTIQCKTPVPSMKPEVTEPKCQHWEKVHQSQCVCKMPYECGPSLDICATDQRTKRNTPLTVCKMHALECMGRKYTLTNAENCKIPQAADISCGSCRAWEKCDAQSNSCVCDEDGSCDEEGIQVCAEVSGSAAHRTMTECNAGRLRCQGESLTLVSIRPCDKPTTTAANCPAIESCLGCLTACLKENSNCNCSAVIICDEEMM</sequence>
<evidence type="ECO:0000259" key="25">
    <source>
        <dbReference type="PROSITE" id="PS50923"/>
    </source>
</evidence>
<dbReference type="GO" id="GO:0045087">
    <property type="term" value="P:innate immune response"/>
    <property type="evidence" value="ECO:0007669"/>
    <property type="project" value="UniProtKB-KW"/>
</dbReference>
<gene>
    <name evidence="27" type="primary">C7</name>
    <name evidence="27" type="ORF">AV530_000338</name>
</gene>
<evidence type="ECO:0000256" key="1">
    <source>
        <dbReference type="ARBA" id="ARBA00004175"/>
    </source>
</evidence>
<feature type="disulfide bond" evidence="22">
    <location>
        <begin position="91"/>
        <end position="109"/>
    </location>
</feature>
<evidence type="ECO:0000256" key="9">
    <source>
        <dbReference type="ARBA" id="ARBA00022729"/>
    </source>
</evidence>
<feature type="chain" id="PRO_5012980053" description="Complement component C7" evidence="24">
    <location>
        <begin position="29"/>
        <end position="872"/>
    </location>
</feature>
<dbReference type="InterPro" id="IPR040729">
    <property type="entry name" value="Kazal_3"/>
</dbReference>
<dbReference type="Pfam" id="PF00090">
    <property type="entry name" value="TSP_1"/>
    <property type="match status" value="2"/>
</dbReference>
<dbReference type="PRINTS" id="PR00764">
    <property type="entry name" value="COMPLEMENTC9"/>
</dbReference>
<evidence type="ECO:0000256" key="7">
    <source>
        <dbReference type="ARBA" id="ARBA00022588"/>
    </source>
</evidence>
<evidence type="ECO:0000256" key="21">
    <source>
        <dbReference type="ARBA" id="ARBA00093478"/>
    </source>
</evidence>
<protein>
    <recommendedName>
        <fullName evidence="19">Complement component C7</fullName>
    </recommendedName>
</protein>
<comment type="subunit">
    <text evidence="21">Monomer or dimer; as a C5b-7 complex it can also form multimeric rosettes. Component of the membrane attack complex (MAC), composed of complement C5b, C6, C7, C8A, C8B, C8G and multiple copies of the pore-forming subunit C9.</text>
</comment>
<evidence type="ECO:0000313" key="27">
    <source>
        <dbReference type="EMBL" id="OPJ82515.1"/>
    </source>
</evidence>
<dbReference type="Pfam" id="PF01823">
    <property type="entry name" value="MACPF"/>
    <property type="match status" value="1"/>
</dbReference>
<evidence type="ECO:0000256" key="23">
    <source>
        <dbReference type="PROSITE-ProRule" id="PRU00302"/>
    </source>
</evidence>
<dbReference type="FunFam" id="2.20.100.10:FF:000001">
    <property type="entry name" value="semaphorin-5A isoform X1"/>
    <property type="match status" value="1"/>
</dbReference>
<keyword evidence="6" id="KW-1052">Target cell membrane</keyword>
<dbReference type="InterPro" id="IPR036383">
    <property type="entry name" value="TSP1_rpt_sf"/>
</dbReference>
<dbReference type="Pfam" id="PF00084">
    <property type="entry name" value="Sushi"/>
    <property type="match status" value="2"/>
</dbReference>
<evidence type="ECO:0000256" key="14">
    <source>
        <dbReference type="ARBA" id="ARBA00023058"/>
    </source>
</evidence>
<dbReference type="CDD" id="cd00033">
    <property type="entry name" value="CCP"/>
    <property type="match status" value="2"/>
</dbReference>